<feature type="compositionally biased region" description="Polar residues" evidence="1">
    <location>
        <begin position="42"/>
        <end position="70"/>
    </location>
</feature>
<dbReference type="EMBL" id="UGHX01000001">
    <property type="protein sequence ID" value="STP11019.1"/>
    <property type="molecule type" value="Genomic_DNA"/>
</dbReference>
<reference evidence="3 4" key="1">
    <citation type="submission" date="2018-06" db="EMBL/GenBank/DDBJ databases">
        <authorList>
            <consortium name="Pathogen Informatics"/>
            <person name="Doyle S."/>
        </authorList>
    </citation>
    <scope>NUCLEOTIDE SEQUENCE [LARGE SCALE GENOMIC DNA]</scope>
    <source>
        <strain evidence="3 4">NCTC12219</strain>
    </source>
</reference>
<accession>A0A377JXI0</accession>
<evidence type="ECO:0000313" key="4">
    <source>
        <dbReference type="Proteomes" id="UP000255103"/>
    </source>
</evidence>
<organism evidence="3 4">
    <name type="scientific">Helicobacter cinaedi</name>
    <dbReference type="NCBI Taxonomy" id="213"/>
    <lineage>
        <taxon>Bacteria</taxon>
        <taxon>Pseudomonadati</taxon>
        <taxon>Campylobacterota</taxon>
        <taxon>Epsilonproteobacteria</taxon>
        <taxon>Campylobacterales</taxon>
        <taxon>Helicobacteraceae</taxon>
        <taxon>Helicobacter</taxon>
    </lineage>
</organism>
<dbReference type="EMBL" id="UGHX01000004">
    <property type="protein sequence ID" value="STP14335.1"/>
    <property type="molecule type" value="Genomic_DNA"/>
</dbReference>
<evidence type="ECO:0008006" key="5">
    <source>
        <dbReference type="Google" id="ProtNLM"/>
    </source>
</evidence>
<proteinExistence type="predicted"/>
<evidence type="ECO:0000313" key="3">
    <source>
        <dbReference type="EMBL" id="STP14335.1"/>
    </source>
</evidence>
<evidence type="ECO:0000256" key="1">
    <source>
        <dbReference type="SAM" id="MobiDB-lite"/>
    </source>
</evidence>
<gene>
    <name evidence="2" type="ORF">NCTC12219_00902</name>
    <name evidence="3" type="ORF">NCTC12219_01882</name>
</gene>
<feature type="region of interest" description="Disordered" evidence="1">
    <location>
        <begin position="1"/>
        <end position="75"/>
    </location>
</feature>
<protein>
    <recommendedName>
        <fullName evidence="5">Coiled-coil domain-containing protein</fullName>
    </recommendedName>
</protein>
<dbReference type="Proteomes" id="UP000255103">
    <property type="component" value="Unassembled WGS sequence"/>
</dbReference>
<evidence type="ECO:0000313" key="2">
    <source>
        <dbReference type="EMBL" id="STP11019.1"/>
    </source>
</evidence>
<dbReference type="RefSeq" id="WP_115721729.1">
    <property type="nucleotide sequence ID" value="NZ_UGHX01000001.1"/>
</dbReference>
<feature type="region of interest" description="Disordered" evidence="1">
    <location>
        <begin position="284"/>
        <end position="303"/>
    </location>
</feature>
<name>A0A377JXI0_9HELI</name>
<dbReference type="AlphaFoldDB" id="A0A377JXI0"/>
<feature type="compositionally biased region" description="Basic and acidic residues" evidence="1">
    <location>
        <begin position="29"/>
        <end position="40"/>
    </location>
</feature>
<sequence>MEEEIDFTPFLVSRPYPQRSDNDVTSGNHLRDSKDFERTADLMSSSPSKSLENSQSNTANLNHSGGNPSPKTGIRELDKKINEGDLTAWDYYKAKNLGIDLRVYMQGDFNHKVANTSKATQGVYDTLKALELGDSIINKAQDNSGVLNGMSRWLNEKSGGLWSLDHDLAQTDNLVTNYAYSVARSLGNGKTNLEQQKDAKNMTAFRAKSKEENTSRMAQNQDINLTFLRNQIAELEALGGRVSPELYDKVQEYERKIDYINSKNGKIDLKEYNAIKGDYGKYFHHKQDTQQGGDDEIIRRKRT</sequence>